<dbReference type="InterPro" id="IPR043738">
    <property type="entry name" value="DUF5683"/>
</dbReference>
<evidence type="ECO:0000256" key="1">
    <source>
        <dbReference type="SAM" id="SignalP"/>
    </source>
</evidence>
<evidence type="ECO:0000313" key="4">
    <source>
        <dbReference type="Proteomes" id="UP000597338"/>
    </source>
</evidence>
<evidence type="ECO:0000313" key="3">
    <source>
        <dbReference type="EMBL" id="GGC31155.1"/>
    </source>
</evidence>
<organism evidence="3 4">
    <name type="scientific">Parapedobacter defluvii</name>
    <dbReference type="NCBI Taxonomy" id="2045106"/>
    <lineage>
        <taxon>Bacteria</taxon>
        <taxon>Pseudomonadati</taxon>
        <taxon>Bacteroidota</taxon>
        <taxon>Sphingobacteriia</taxon>
        <taxon>Sphingobacteriales</taxon>
        <taxon>Sphingobacteriaceae</taxon>
        <taxon>Parapedobacter</taxon>
    </lineage>
</organism>
<proteinExistence type="predicted"/>
<dbReference type="EMBL" id="BMIK01000007">
    <property type="protein sequence ID" value="GGC31155.1"/>
    <property type="molecule type" value="Genomic_DNA"/>
</dbReference>
<accession>A0ABQ1LZH3</accession>
<keyword evidence="1" id="KW-0732">Signal</keyword>
<feature type="signal peptide" evidence="1">
    <location>
        <begin position="1"/>
        <end position="17"/>
    </location>
</feature>
<dbReference type="Pfam" id="PF18935">
    <property type="entry name" value="DUF5683"/>
    <property type="match status" value="1"/>
</dbReference>
<feature type="chain" id="PRO_5046498703" description="DUF5683 domain-containing protein" evidence="1">
    <location>
        <begin position="18"/>
        <end position="195"/>
    </location>
</feature>
<protein>
    <recommendedName>
        <fullName evidence="2">DUF5683 domain-containing protein</fullName>
    </recommendedName>
</protein>
<evidence type="ECO:0000259" key="2">
    <source>
        <dbReference type="Pfam" id="PF18935"/>
    </source>
</evidence>
<reference evidence="4" key="1">
    <citation type="journal article" date="2019" name="Int. J. Syst. Evol. Microbiol.">
        <title>The Global Catalogue of Microorganisms (GCM) 10K type strain sequencing project: providing services to taxonomists for standard genome sequencing and annotation.</title>
        <authorList>
            <consortium name="The Broad Institute Genomics Platform"/>
            <consortium name="The Broad Institute Genome Sequencing Center for Infectious Disease"/>
            <person name="Wu L."/>
            <person name="Ma J."/>
        </authorList>
    </citation>
    <scope>NUCLEOTIDE SEQUENCE [LARGE SCALE GENOMIC DNA]</scope>
    <source>
        <strain evidence="4">CGMCC 1.15342</strain>
    </source>
</reference>
<comment type="caution">
    <text evidence="3">The sequence shown here is derived from an EMBL/GenBank/DDBJ whole genome shotgun (WGS) entry which is preliminary data.</text>
</comment>
<gene>
    <name evidence="3" type="ORF">GCM10011386_23930</name>
</gene>
<dbReference type="Proteomes" id="UP000597338">
    <property type="component" value="Unassembled WGS sequence"/>
</dbReference>
<feature type="domain" description="DUF5683" evidence="2">
    <location>
        <begin position="43"/>
        <end position="193"/>
    </location>
</feature>
<keyword evidence="4" id="KW-1185">Reference proteome</keyword>
<sequence>MLFVGLIALSVTAYAFAQQQAADELKGGAIFKDSMRTATELQIKKTWKRSLLLPGLGQYTNGGLWWLKVPVIYGGFIAGIWAVDWNHDNYRAYLEEAQYRVKYHDAAPLNTNYPRANAQMTQAFINGKDYYRRNRDLMILTTVGWYALNAVEAYVSSMFKYRWNVDNDVSVRVSPAAQPVWNETAIGLRVAVTLP</sequence>
<name>A0ABQ1LZH3_9SPHI</name>